<protein>
    <recommendedName>
        <fullName evidence="3">Peptidase S1 domain-containing protein</fullName>
    </recommendedName>
</protein>
<name>A0A9D4DB54_DREPO</name>
<dbReference type="AlphaFoldDB" id="A0A9D4DB54"/>
<dbReference type="SUPFAM" id="SSF50494">
    <property type="entry name" value="Trypsin-like serine proteases"/>
    <property type="match status" value="1"/>
</dbReference>
<reference evidence="1" key="1">
    <citation type="journal article" date="2019" name="bioRxiv">
        <title>The Genome of the Zebra Mussel, Dreissena polymorpha: A Resource for Invasive Species Research.</title>
        <authorList>
            <person name="McCartney M.A."/>
            <person name="Auch B."/>
            <person name="Kono T."/>
            <person name="Mallez S."/>
            <person name="Zhang Y."/>
            <person name="Obille A."/>
            <person name="Becker A."/>
            <person name="Abrahante J.E."/>
            <person name="Garbe J."/>
            <person name="Badalamenti J.P."/>
            <person name="Herman A."/>
            <person name="Mangelson H."/>
            <person name="Liachko I."/>
            <person name="Sullivan S."/>
            <person name="Sone E.D."/>
            <person name="Koren S."/>
            <person name="Silverstein K.A.T."/>
            <person name="Beckman K.B."/>
            <person name="Gohl D.M."/>
        </authorList>
    </citation>
    <scope>NUCLEOTIDE SEQUENCE</scope>
    <source>
        <strain evidence="1">Duluth1</strain>
        <tissue evidence="1">Whole animal</tissue>
    </source>
</reference>
<organism evidence="1 2">
    <name type="scientific">Dreissena polymorpha</name>
    <name type="common">Zebra mussel</name>
    <name type="synonym">Mytilus polymorpha</name>
    <dbReference type="NCBI Taxonomy" id="45954"/>
    <lineage>
        <taxon>Eukaryota</taxon>
        <taxon>Metazoa</taxon>
        <taxon>Spiralia</taxon>
        <taxon>Lophotrochozoa</taxon>
        <taxon>Mollusca</taxon>
        <taxon>Bivalvia</taxon>
        <taxon>Autobranchia</taxon>
        <taxon>Heteroconchia</taxon>
        <taxon>Euheterodonta</taxon>
        <taxon>Imparidentia</taxon>
        <taxon>Neoheterodontei</taxon>
        <taxon>Myida</taxon>
        <taxon>Dreissenoidea</taxon>
        <taxon>Dreissenidae</taxon>
        <taxon>Dreissena</taxon>
    </lineage>
</organism>
<reference evidence="1" key="2">
    <citation type="submission" date="2020-11" db="EMBL/GenBank/DDBJ databases">
        <authorList>
            <person name="McCartney M.A."/>
            <person name="Auch B."/>
            <person name="Kono T."/>
            <person name="Mallez S."/>
            <person name="Becker A."/>
            <person name="Gohl D.M."/>
            <person name="Silverstein K.A.T."/>
            <person name="Koren S."/>
            <person name="Bechman K.B."/>
            <person name="Herman A."/>
            <person name="Abrahante J.E."/>
            <person name="Garbe J."/>
        </authorList>
    </citation>
    <scope>NUCLEOTIDE SEQUENCE</scope>
    <source>
        <strain evidence="1">Duluth1</strain>
        <tissue evidence="1">Whole animal</tissue>
    </source>
</reference>
<sequence>MHALFAVPRPPRTHLWTRTCYSDRTRAWKTAVLIGQGGYVLCTAAVIHPERELTAAHCLHK</sequence>
<evidence type="ECO:0008006" key="3">
    <source>
        <dbReference type="Google" id="ProtNLM"/>
    </source>
</evidence>
<comment type="caution">
    <text evidence="1">The sequence shown here is derived from an EMBL/GenBank/DDBJ whole genome shotgun (WGS) entry which is preliminary data.</text>
</comment>
<accession>A0A9D4DB54</accession>
<proteinExistence type="predicted"/>
<keyword evidence="2" id="KW-1185">Reference proteome</keyword>
<gene>
    <name evidence="1" type="ORF">DPMN_047274</name>
</gene>
<dbReference type="InterPro" id="IPR009003">
    <property type="entry name" value="Peptidase_S1_PA"/>
</dbReference>
<evidence type="ECO:0000313" key="1">
    <source>
        <dbReference type="EMBL" id="KAH3740568.1"/>
    </source>
</evidence>
<dbReference type="EMBL" id="JAIWYP010000011">
    <property type="protein sequence ID" value="KAH3740568.1"/>
    <property type="molecule type" value="Genomic_DNA"/>
</dbReference>
<evidence type="ECO:0000313" key="2">
    <source>
        <dbReference type="Proteomes" id="UP000828390"/>
    </source>
</evidence>
<dbReference type="Proteomes" id="UP000828390">
    <property type="component" value="Unassembled WGS sequence"/>
</dbReference>